<sequence>MVERDAGIIVNIASAAAYNQMQMWAAYCAAKKYVIRLSNVMRREYSRTNLVIQCLCPMVVTTKMSKVEGMRVMPRFMTYAIVDRRTRSLNRKALAKKENKQ</sequence>
<dbReference type="PANTHER" id="PTHR43086">
    <property type="entry name" value="VERY-LONG-CHAIN 3-OXOOACYL-COA REDUCTASE"/>
    <property type="match status" value="1"/>
</dbReference>
<dbReference type="Proteomes" id="UP000050794">
    <property type="component" value="Unassembled WGS sequence"/>
</dbReference>
<comment type="pathway">
    <text evidence="1">Lipid metabolism; fatty acid biosynthesis.</text>
</comment>
<evidence type="ECO:0000256" key="4">
    <source>
        <dbReference type="ARBA" id="ARBA00022857"/>
    </source>
</evidence>
<dbReference type="WBParaSite" id="TCNE_0001291901-mRNA-1">
    <property type="protein sequence ID" value="TCNE_0001291901-mRNA-1"/>
    <property type="gene ID" value="TCNE_0001291901"/>
</dbReference>
<evidence type="ECO:0000256" key="8">
    <source>
        <dbReference type="ARBA" id="ARBA00023160"/>
    </source>
</evidence>
<evidence type="ECO:0000256" key="1">
    <source>
        <dbReference type="ARBA" id="ARBA00005194"/>
    </source>
</evidence>
<dbReference type="GO" id="GO:0030497">
    <property type="term" value="P:fatty acid elongation"/>
    <property type="evidence" value="ECO:0007669"/>
    <property type="project" value="TreeGrafter"/>
</dbReference>
<dbReference type="InterPro" id="IPR020904">
    <property type="entry name" value="Sc_DH/Rdtase_CS"/>
</dbReference>
<protein>
    <submittedName>
        <fullName evidence="12">SDR family NAD(P)-dependent oxidoreductase</fullName>
    </submittedName>
</protein>
<gene>
    <name evidence="10" type="ORF">TCNE_LOCUS12919</name>
</gene>
<keyword evidence="4" id="KW-0521">NADP</keyword>
<reference evidence="10 11" key="2">
    <citation type="submission" date="2018-11" db="EMBL/GenBank/DDBJ databases">
        <authorList>
            <consortium name="Pathogen Informatics"/>
        </authorList>
    </citation>
    <scope>NUCLEOTIDE SEQUENCE [LARGE SCALE GENOMIC DNA]</scope>
</reference>
<evidence type="ECO:0000313" key="10">
    <source>
        <dbReference type="EMBL" id="VDM44240.1"/>
    </source>
</evidence>
<reference evidence="12" key="1">
    <citation type="submission" date="2016-06" db="UniProtKB">
        <authorList>
            <consortium name="WormBaseParasite"/>
        </authorList>
    </citation>
    <scope>IDENTIFICATION</scope>
</reference>
<evidence type="ECO:0000313" key="12">
    <source>
        <dbReference type="WBParaSite" id="TCNE_0001291901-mRNA-1"/>
    </source>
</evidence>
<dbReference type="SUPFAM" id="SSF51735">
    <property type="entry name" value="NAD(P)-binding Rossmann-fold domains"/>
    <property type="match status" value="1"/>
</dbReference>
<dbReference type="Pfam" id="PF00106">
    <property type="entry name" value="adh_short"/>
    <property type="match status" value="1"/>
</dbReference>
<evidence type="ECO:0000256" key="6">
    <source>
        <dbReference type="ARBA" id="ARBA00023002"/>
    </source>
</evidence>
<dbReference type="GO" id="GO:0005783">
    <property type="term" value="C:endoplasmic reticulum"/>
    <property type="evidence" value="ECO:0007669"/>
    <property type="project" value="TreeGrafter"/>
</dbReference>
<keyword evidence="8" id="KW-0275">Fatty acid biosynthesis</keyword>
<evidence type="ECO:0000256" key="3">
    <source>
        <dbReference type="ARBA" id="ARBA00022832"/>
    </source>
</evidence>
<dbReference type="Gene3D" id="3.40.50.720">
    <property type="entry name" value="NAD(P)-binding Rossmann-like Domain"/>
    <property type="match status" value="1"/>
</dbReference>
<dbReference type="GO" id="GO:0016491">
    <property type="term" value="F:oxidoreductase activity"/>
    <property type="evidence" value="ECO:0007669"/>
    <property type="project" value="UniProtKB-KW"/>
</dbReference>
<dbReference type="EMBL" id="UYWY01021481">
    <property type="protein sequence ID" value="VDM44240.1"/>
    <property type="molecule type" value="Genomic_DNA"/>
</dbReference>
<dbReference type="GO" id="GO:0006694">
    <property type="term" value="P:steroid biosynthetic process"/>
    <property type="evidence" value="ECO:0007669"/>
    <property type="project" value="UniProtKB-KW"/>
</dbReference>
<dbReference type="AlphaFoldDB" id="A0A183UWP9"/>
<dbReference type="PROSITE" id="PS00061">
    <property type="entry name" value="ADH_SHORT"/>
    <property type="match status" value="1"/>
</dbReference>
<evidence type="ECO:0000256" key="5">
    <source>
        <dbReference type="ARBA" id="ARBA00022955"/>
    </source>
</evidence>
<proteinExistence type="inferred from homology"/>
<keyword evidence="3" id="KW-0276">Fatty acid metabolism</keyword>
<dbReference type="InterPro" id="IPR036291">
    <property type="entry name" value="NAD(P)-bd_dom_sf"/>
</dbReference>
<evidence type="ECO:0000256" key="9">
    <source>
        <dbReference type="ARBA" id="ARBA00038261"/>
    </source>
</evidence>
<accession>A0A183UWP9</accession>
<keyword evidence="5" id="KW-0752">Steroid biosynthesis</keyword>
<evidence type="ECO:0000313" key="11">
    <source>
        <dbReference type="Proteomes" id="UP000050794"/>
    </source>
</evidence>
<keyword evidence="7" id="KW-0443">Lipid metabolism</keyword>
<comment type="similarity">
    <text evidence="9">Belongs to the short-chain dehydrogenases/reductases (SDR) family. 17-beta-HSD 3 subfamily.</text>
</comment>
<dbReference type="PANTHER" id="PTHR43086:SF2">
    <property type="entry name" value="HYDROXYSTEROID DEHYDROGENASE-LIKE PROTEIN 1"/>
    <property type="match status" value="1"/>
</dbReference>
<dbReference type="InterPro" id="IPR002347">
    <property type="entry name" value="SDR_fam"/>
</dbReference>
<keyword evidence="11" id="KW-1185">Reference proteome</keyword>
<evidence type="ECO:0000256" key="2">
    <source>
        <dbReference type="ARBA" id="ARBA00022516"/>
    </source>
</evidence>
<organism evidence="11 12">
    <name type="scientific">Toxocara canis</name>
    <name type="common">Canine roundworm</name>
    <dbReference type="NCBI Taxonomy" id="6265"/>
    <lineage>
        <taxon>Eukaryota</taxon>
        <taxon>Metazoa</taxon>
        <taxon>Ecdysozoa</taxon>
        <taxon>Nematoda</taxon>
        <taxon>Chromadorea</taxon>
        <taxon>Rhabditida</taxon>
        <taxon>Spirurina</taxon>
        <taxon>Ascaridomorpha</taxon>
        <taxon>Ascaridoidea</taxon>
        <taxon>Toxocaridae</taxon>
        <taxon>Toxocara</taxon>
    </lineage>
</organism>
<dbReference type="PRINTS" id="PR00081">
    <property type="entry name" value="GDHRDH"/>
</dbReference>
<keyword evidence="6" id="KW-0560">Oxidoreductase</keyword>
<evidence type="ECO:0000256" key="7">
    <source>
        <dbReference type="ARBA" id="ARBA00023098"/>
    </source>
</evidence>
<keyword evidence="2" id="KW-0444">Lipid biosynthesis</keyword>
<name>A0A183UWP9_TOXCA</name>